<dbReference type="EMBL" id="WKJJ01000027">
    <property type="protein sequence ID" value="MRV76062.1"/>
    <property type="molecule type" value="Genomic_DNA"/>
</dbReference>
<sequence length="318" mass="34353">MNIAHLTAAIATATALQAFPAHAASAGNAAPTIGQHVIDVDGLPIAYREAGDPSLPAIVLLHGFPSSSYMYRNLIPQLAQRFHVIAPDYPGSGDSVAPQGYTPTFEQLSVVMEHFLAKKGVQRYTLYVQDFGGPVGFRIAARHPEQVSALVIQNANAYDEGLSDKIASNIRTLKVGINAETDVVLEHILSPDGVKFMYRHGTRQPEQLDASTWTQDSAVLRQPSAKAVQKGLLVDYHSNVAQYGAWQQYFRTAQPPALIVWGKNDPLFTAAGAQAFARDLPNAEVKLLDTGHFALEEENDAIAGSILAFADRIGLGRK</sequence>
<evidence type="ECO:0000313" key="5">
    <source>
        <dbReference type="Proteomes" id="UP000446768"/>
    </source>
</evidence>
<dbReference type="Gene3D" id="3.40.50.1820">
    <property type="entry name" value="alpha/beta hydrolase"/>
    <property type="match status" value="1"/>
</dbReference>
<keyword evidence="5" id="KW-1185">Reference proteome</keyword>
<evidence type="ECO:0000256" key="2">
    <source>
        <dbReference type="SAM" id="SignalP"/>
    </source>
</evidence>
<protein>
    <submittedName>
        <fullName evidence="4">Alpha/beta fold hydrolase</fullName>
    </submittedName>
</protein>
<name>A0A7X2ITZ1_9BURK</name>
<evidence type="ECO:0000259" key="3">
    <source>
        <dbReference type="Pfam" id="PF00561"/>
    </source>
</evidence>
<keyword evidence="2" id="KW-0732">Signal</keyword>
<dbReference type="SUPFAM" id="SSF53474">
    <property type="entry name" value="alpha/beta-Hydrolases"/>
    <property type="match status" value="1"/>
</dbReference>
<evidence type="ECO:0000256" key="1">
    <source>
        <dbReference type="ARBA" id="ARBA00022801"/>
    </source>
</evidence>
<dbReference type="RefSeq" id="WP_154381212.1">
    <property type="nucleotide sequence ID" value="NZ_WKJJ01000027.1"/>
</dbReference>
<dbReference type="AlphaFoldDB" id="A0A7X2ITZ1"/>
<gene>
    <name evidence="4" type="ORF">GJ700_30545</name>
</gene>
<evidence type="ECO:0000313" key="4">
    <source>
        <dbReference type="EMBL" id="MRV76062.1"/>
    </source>
</evidence>
<feature type="signal peptide" evidence="2">
    <location>
        <begin position="1"/>
        <end position="23"/>
    </location>
</feature>
<accession>A0A7X2ITZ1</accession>
<dbReference type="InterPro" id="IPR051340">
    <property type="entry name" value="Haloalkane_dehalogenase"/>
</dbReference>
<comment type="caution">
    <text evidence="4">The sequence shown here is derived from an EMBL/GenBank/DDBJ whole genome shotgun (WGS) entry which is preliminary data.</text>
</comment>
<keyword evidence="1 4" id="KW-0378">Hydrolase</keyword>
<proteinExistence type="predicted"/>
<dbReference type="Pfam" id="PF00561">
    <property type="entry name" value="Abhydrolase_1"/>
    <property type="match status" value="1"/>
</dbReference>
<dbReference type="InterPro" id="IPR029058">
    <property type="entry name" value="AB_hydrolase_fold"/>
</dbReference>
<organism evidence="4 5">
    <name type="scientific">Pseudoduganella rivuli</name>
    <dbReference type="NCBI Taxonomy" id="2666085"/>
    <lineage>
        <taxon>Bacteria</taxon>
        <taxon>Pseudomonadati</taxon>
        <taxon>Pseudomonadota</taxon>
        <taxon>Betaproteobacteria</taxon>
        <taxon>Burkholderiales</taxon>
        <taxon>Oxalobacteraceae</taxon>
        <taxon>Telluria group</taxon>
        <taxon>Pseudoduganella</taxon>
    </lineage>
</organism>
<feature type="chain" id="PRO_5030898248" evidence="2">
    <location>
        <begin position="24"/>
        <end position="318"/>
    </location>
</feature>
<dbReference type="GO" id="GO:0004301">
    <property type="term" value="F:epoxide hydrolase activity"/>
    <property type="evidence" value="ECO:0007669"/>
    <property type="project" value="TreeGrafter"/>
</dbReference>
<dbReference type="PANTHER" id="PTHR42977:SF3">
    <property type="entry name" value="AB HYDROLASE-1 DOMAIN-CONTAINING PROTEIN"/>
    <property type="match status" value="1"/>
</dbReference>
<feature type="domain" description="AB hydrolase-1" evidence="3">
    <location>
        <begin position="56"/>
        <end position="298"/>
    </location>
</feature>
<dbReference type="InterPro" id="IPR000073">
    <property type="entry name" value="AB_hydrolase_1"/>
</dbReference>
<dbReference type="PRINTS" id="PR00412">
    <property type="entry name" value="EPOXHYDRLASE"/>
</dbReference>
<dbReference type="PRINTS" id="PR00111">
    <property type="entry name" value="ABHYDROLASE"/>
</dbReference>
<reference evidence="4 5" key="1">
    <citation type="submission" date="2019-11" db="EMBL/GenBank/DDBJ databases">
        <title>Novel species isolated from a subtropical stream in China.</title>
        <authorList>
            <person name="Lu H."/>
        </authorList>
    </citation>
    <scope>NUCLEOTIDE SEQUENCE [LARGE SCALE GENOMIC DNA]</scope>
    <source>
        <strain evidence="4 5">FT92W</strain>
    </source>
</reference>
<dbReference type="InterPro" id="IPR000639">
    <property type="entry name" value="Epox_hydrolase-like"/>
</dbReference>
<dbReference type="Proteomes" id="UP000446768">
    <property type="component" value="Unassembled WGS sequence"/>
</dbReference>
<dbReference type="PANTHER" id="PTHR42977">
    <property type="entry name" value="HYDROLASE-RELATED"/>
    <property type="match status" value="1"/>
</dbReference>